<protein>
    <submittedName>
        <fullName evidence="1">Uncharacterized protein</fullName>
    </submittedName>
</protein>
<accession>A0AB34JVP2</accession>
<comment type="caution">
    <text evidence="1">The sequence shown here is derived from an EMBL/GenBank/DDBJ whole genome shotgun (WGS) entry which is preliminary data.</text>
</comment>
<proteinExistence type="predicted"/>
<gene>
    <name evidence="1" type="ORF">AB1Y20_020013</name>
</gene>
<dbReference type="AlphaFoldDB" id="A0AB34JVP2"/>
<evidence type="ECO:0000313" key="1">
    <source>
        <dbReference type="EMBL" id="KAL1525142.1"/>
    </source>
</evidence>
<name>A0AB34JVP2_PRYPA</name>
<evidence type="ECO:0000313" key="2">
    <source>
        <dbReference type="Proteomes" id="UP001515480"/>
    </source>
</evidence>
<organism evidence="1 2">
    <name type="scientific">Prymnesium parvum</name>
    <name type="common">Toxic golden alga</name>
    <dbReference type="NCBI Taxonomy" id="97485"/>
    <lineage>
        <taxon>Eukaryota</taxon>
        <taxon>Haptista</taxon>
        <taxon>Haptophyta</taxon>
        <taxon>Prymnesiophyceae</taxon>
        <taxon>Prymnesiales</taxon>
        <taxon>Prymnesiaceae</taxon>
        <taxon>Prymnesium</taxon>
    </lineage>
</organism>
<keyword evidence="2" id="KW-1185">Reference proteome</keyword>
<reference evidence="1 2" key="1">
    <citation type="journal article" date="2024" name="Science">
        <title>Giant polyketide synthase enzymes in the biosynthesis of giant marine polyether toxins.</title>
        <authorList>
            <person name="Fallon T.R."/>
            <person name="Shende V.V."/>
            <person name="Wierzbicki I.H."/>
            <person name="Pendleton A.L."/>
            <person name="Watervoot N.F."/>
            <person name="Auber R.P."/>
            <person name="Gonzalez D.J."/>
            <person name="Wisecaver J.H."/>
            <person name="Moore B.S."/>
        </authorList>
    </citation>
    <scope>NUCLEOTIDE SEQUENCE [LARGE SCALE GENOMIC DNA]</scope>
    <source>
        <strain evidence="1 2">12B1</strain>
    </source>
</reference>
<dbReference type="Proteomes" id="UP001515480">
    <property type="component" value="Unassembled WGS sequence"/>
</dbReference>
<sequence>MRNSFAVLLLEDQPPCKTKTPSPPLLSSWGQEQRQLMLETPGPRKSQQRRSETRSRDHLGFGLHLTLQLRNACCLMHPQDSTRKCGAGPGQGTGTSGHRAHLAKEHCSEWNYILTMGKVKTSVQMIADALTAKVDMSTPPIGAKEKEELHRLTALWISKCGRPQAVVEDTELRSLLARILELCKARLRYELPCRQTIGKHLMLLGHEGKALGRDFIVRLIKSGVRPTITGDLWSESGMGLFGIYAHGITETWVVEKALIGLVACSAERHTAVNIKKWTEEALVSIGFRSEDLLGSS</sequence>
<dbReference type="EMBL" id="JBGBPQ010000004">
    <property type="protein sequence ID" value="KAL1525142.1"/>
    <property type="molecule type" value="Genomic_DNA"/>
</dbReference>